<dbReference type="AlphaFoldDB" id="A0A426WZH3"/>
<dbReference type="EMBL" id="AMZH03031207">
    <property type="protein sequence ID" value="RRT32624.1"/>
    <property type="molecule type" value="Genomic_DNA"/>
</dbReference>
<feature type="region of interest" description="Disordered" evidence="1">
    <location>
        <begin position="36"/>
        <end position="62"/>
    </location>
</feature>
<name>A0A426WZH3_ENSVE</name>
<gene>
    <name evidence="2" type="ORF">B296_00054005</name>
</gene>
<evidence type="ECO:0000256" key="1">
    <source>
        <dbReference type="SAM" id="MobiDB-lite"/>
    </source>
</evidence>
<sequence>MHPQDQAPVKDADLEQRLMNLKEGDRYVVNHDKGLTTANFGGGDAATAGAIDRSEGQREKRCGPDVTVVVHEKDGLMQKDVSVEE</sequence>
<comment type="caution">
    <text evidence="2">The sequence shown here is derived from an EMBL/GenBank/DDBJ whole genome shotgun (WGS) entry which is preliminary data.</text>
</comment>
<accession>A0A426WZH3</accession>
<evidence type="ECO:0000313" key="2">
    <source>
        <dbReference type="EMBL" id="RRT32624.1"/>
    </source>
</evidence>
<feature type="compositionally biased region" description="Basic and acidic residues" evidence="1">
    <location>
        <begin position="52"/>
        <end position="62"/>
    </location>
</feature>
<proteinExistence type="predicted"/>
<organism evidence="2 3">
    <name type="scientific">Ensete ventricosum</name>
    <name type="common">Abyssinian banana</name>
    <name type="synonym">Musa ensete</name>
    <dbReference type="NCBI Taxonomy" id="4639"/>
    <lineage>
        <taxon>Eukaryota</taxon>
        <taxon>Viridiplantae</taxon>
        <taxon>Streptophyta</taxon>
        <taxon>Embryophyta</taxon>
        <taxon>Tracheophyta</taxon>
        <taxon>Spermatophyta</taxon>
        <taxon>Magnoliopsida</taxon>
        <taxon>Liliopsida</taxon>
        <taxon>Zingiberales</taxon>
        <taxon>Musaceae</taxon>
        <taxon>Ensete</taxon>
    </lineage>
</organism>
<dbReference type="Proteomes" id="UP000287651">
    <property type="component" value="Unassembled WGS sequence"/>
</dbReference>
<evidence type="ECO:0000313" key="3">
    <source>
        <dbReference type="Proteomes" id="UP000287651"/>
    </source>
</evidence>
<reference evidence="2 3" key="1">
    <citation type="journal article" date="2014" name="Agronomy (Basel)">
        <title>A Draft Genome Sequence for Ensete ventricosum, the Drought-Tolerant Tree Against Hunger.</title>
        <authorList>
            <person name="Harrison J."/>
            <person name="Moore K.A."/>
            <person name="Paszkiewicz K."/>
            <person name="Jones T."/>
            <person name="Grant M."/>
            <person name="Ambacheew D."/>
            <person name="Muzemil S."/>
            <person name="Studholme D.J."/>
        </authorList>
    </citation>
    <scope>NUCLEOTIDE SEQUENCE [LARGE SCALE GENOMIC DNA]</scope>
</reference>
<protein>
    <submittedName>
        <fullName evidence="2">Uncharacterized protein</fullName>
    </submittedName>
</protein>